<feature type="transmembrane region" description="Helical" evidence="1">
    <location>
        <begin position="1126"/>
        <end position="1148"/>
    </location>
</feature>
<dbReference type="InterPro" id="IPR036770">
    <property type="entry name" value="Ankyrin_rpt-contain_sf"/>
</dbReference>
<name>A0A267DWF3_9PLAT</name>
<dbReference type="PANTHER" id="PTHR13800:SF12">
    <property type="entry name" value="TRANSIENT RECEPTOR POTENTIAL CATION CHANNEL SUBFAMILY M MEMBER-LIKE 2"/>
    <property type="match status" value="1"/>
</dbReference>
<gene>
    <name evidence="2" type="ORF">BOX15_Mlig021379g1</name>
</gene>
<evidence type="ECO:0000313" key="3">
    <source>
        <dbReference type="Proteomes" id="UP000215902"/>
    </source>
</evidence>
<feature type="transmembrane region" description="Helical" evidence="1">
    <location>
        <begin position="965"/>
        <end position="986"/>
    </location>
</feature>
<dbReference type="Proteomes" id="UP000215902">
    <property type="component" value="Unassembled WGS sequence"/>
</dbReference>
<dbReference type="GO" id="GO:0099604">
    <property type="term" value="F:ligand-gated calcium channel activity"/>
    <property type="evidence" value="ECO:0007669"/>
    <property type="project" value="TreeGrafter"/>
</dbReference>
<protein>
    <recommendedName>
        <fullName evidence="4">ANK_REP_REGION domain-containing protein</fullName>
    </recommendedName>
</protein>
<dbReference type="GO" id="GO:0005886">
    <property type="term" value="C:plasma membrane"/>
    <property type="evidence" value="ECO:0007669"/>
    <property type="project" value="TreeGrafter"/>
</dbReference>
<evidence type="ECO:0000256" key="1">
    <source>
        <dbReference type="SAM" id="Phobius"/>
    </source>
</evidence>
<reference evidence="2 3" key="1">
    <citation type="submission" date="2017-06" db="EMBL/GenBank/DDBJ databases">
        <title>A platform for efficient transgenesis in Macrostomum lignano, a flatworm model organism for stem cell research.</title>
        <authorList>
            <person name="Berezikov E."/>
        </authorList>
    </citation>
    <scope>NUCLEOTIDE SEQUENCE [LARGE SCALE GENOMIC DNA]</scope>
    <source>
        <strain evidence="2">DV1</strain>
        <tissue evidence="2">Whole organism</tissue>
    </source>
</reference>
<dbReference type="Gene3D" id="1.25.40.20">
    <property type="entry name" value="Ankyrin repeat-containing domain"/>
    <property type="match status" value="1"/>
</dbReference>
<feature type="transmembrane region" description="Helical" evidence="1">
    <location>
        <begin position="1050"/>
        <end position="1071"/>
    </location>
</feature>
<feature type="transmembrane region" description="Helical" evidence="1">
    <location>
        <begin position="1083"/>
        <end position="1106"/>
    </location>
</feature>
<comment type="caution">
    <text evidence="2">The sequence shown here is derived from an EMBL/GenBank/DDBJ whole genome shotgun (WGS) entry which is preliminary data.</text>
</comment>
<feature type="non-terminal residue" evidence="2">
    <location>
        <position position="1"/>
    </location>
</feature>
<keyword evidence="1" id="KW-0472">Membrane</keyword>
<keyword evidence="3" id="KW-1185">Reference proteome</keyword>
<evidence type="ECO:0000313" key="2">
    <source>
        <dbReference type="EMBL" id="PAA52909.1"/>
    </source>
</evidence>
<accession>A0A267DWF3</accession>
<evidence type="ECO:0008006" key="4">
    <source>
        <dbReference type="Google" id="ProtNLM"/>
    </source>
</evidence>
<dbReference type="PANTHER" id="PTHR13800">
    <property type="entry name" value="TRANSIENT RECEPTOR POTENTIAL CATION CHANNEL, SUBFAMILY M, MEMBER 6"/>
    <property type="match status" value="1"/>
</dbReference>
<feature type="transmembrane region" description="Helical" evidence="1">
    <location>
        <begin position="1221"/>
        <end position="1243"/>
    </location>
</feature>
<keyword evidence="1" id="KW-0812">Transmembrane</keyword>
<organism evidence="2 3">
    <name type="scientific">Macrostomum lignano</name>
    <dbReference type="NCBI Taxonomy" id="282301"/>
    <lineage>
        <taxon>Eukaryota</taxon>
        <taxon>Metazoa</taxon>
        <taxon>Spiralia</taxon>
        <taxon>Lophotrochozoa</taxon>
        <taxon>Platyhelminthes</taxon>
        <taxon>Rhabditophora</taxon>
        <taxon>Macrostomorpha</taxon>
        <taxon>Macrostomida</taxon>
        <taxon>Macrostomidae</taxon>
        <taxon>Macrostomum</taxon>
    </lineage>
</organism>
<keyword evidence="1" id="KW-1133">Transmembrane helix</keyword>
<dbReference type="EMBL" id="NIVC01003166">
    <property type="protein sequence ID" value="PAA52909.1"/>
    <property type="molecule type" value="Genomic_DNA"/>
</dbReference>
<sequence>QQKCAKCPDRCIEMTETNLINFIVHLVCQQWILNTYWQMSCPAMQLTSCSIQFSKLGDPLMSLDFASNEAQTASTVTVYNRKSFGMQTKVCDAPLPKSGSSSSNELKSLLHQILTTVESFRTEMGFDKDFHGKAAAHPEQGMLAFHFSQDPSSAEAPNQPVWNEAWTRTPRADFPSKIEVTSGEFGHQFVFRAGKMLTELRRKRNNRETLMITDVNGVNSTGDEEIFDAIDSEISDSHRVCFGVRWTARTGRLRVVCWLHPEWPEQRLARAGPHYSAWLRSRMRKAAVNNYLCVLDDFVGERNQSNSNDVAEAVLAEADGRGEDCPLFFLAVESHSFTVADWLLEYRKKLLRQEDDRIEVVTIQAIDAYNKWGDTALTRCCGRGGDPKVINYLLSRGCDRLHQTDITGNTAMHRLAASIPSTADGQTVVRPVLNALLNGLSVDLLTEWLAKENHAGERAAALVSNAAMLDALLEALEIPMASAQSHQSGTLGRPKLDCQLLFRSASGSSIGHSLAAFGSLEAVEPVVTGRLGVETWKELLCGNCQFGYTPMHAACQTGKWSNVAYLMQEMILPPPPPSALDLAIRERQLITYKQFNNFADCMKTGSNICTESADMSCSDAEAVALTILDRAEDCLVAADQENDKTEAANFRLQWSMAALATTASSAFSDDASRDPVLGCVQAALRDGSAAPLRGLIRGSGSDDSSGLGLALQALESQPHQLLKLTLPGENLTCPGSLDGLLGLALRRKKWQLAGELLPARQFDLLPACLGIMLTLRLRQADLLQQSDESQAAALLGSSSRRRGSAVDVELPFELAEALYSQAKQVFCTALQRLYRGAITEAHKGLVFNYLGGRFHGGDSSGRGPLFCPDVIRGDSDGSDGRCLFDLMLLTHEPELLALPCATDYVDLLLASPRTFCCHLCRDSHGDRRLEGPSCSSGPVRIISSLWPERGDRLRRRLPNGCTPQVSMLVCALFNAAFLCLLGFYVYEVGEPRSHGAMMFLKLLLLFCGLSYSVQELQDVRSVKFVPGYKSMSFCKRLSWYLSYRWNLVDIAAMAFLLIGLIWIIVLDATTVSYKETTNGLSYYFARLFLAVSFIFYCMRMLSSLGYFERLGLYISITKTTIMMDVIPFLIVNAFFLASFGILIVCLLFPSGHTYVQGNNYENPTRSEMLSTGSYITEVFQRPLLAHFGEFGMDWLRQCQRDPPNSGQESERNCPHPLGNKIYTRAVLFVYLLIISIVLINVLIAKLSLTVGKEDERARVIWRSFRAQLLAEFGGEISSTPPILLAIAWIATSPARLWRCCTSRRSPTADSVGGAAAAQGHNDVNGGASAVTATATASSEDYSYNITSDTVMTTVVAKGSQGSLLSEAEKAELGGADERSSAALPWWQVAHGNNRMAPKDFREFLWFQSMQFRTVRQKFAIASRN</sequence>
<proteinExistence type="predicted"/>
<dbReference type="SUPFAM" id="SSF48403">
    <property type="entry name" value="Ankyrin repeat"/>
    <property type="match status" value="1"/>
</dbReference>
<dbReference type="InterPro" id="IPR050927">
    <property type="entry name" value="TRPM"/>
</dbReference>